<feature type="chain" id="PRO_5021487728" description="Heterokaryon incompatibility domain-containing protein" evidence="1">
    <location>
        <begin position="17"/>
        <end position="72"/>
    </location>
</feature>
<evidence type="ECO:0000313" key="2">
    <source>
        <dbReference type="EMBL" id="TGO83723.1"/>
    </source>
</evidence>
<evidence type="ECO:0008006" key="4">
    <source>
        <dbReference type="Google" id="ProtNLM"/>
    </source>
</evidence>
<dbReference type="EMBL" id="PQXO01000600">
    <property type="protein sequence ID" value="TGO83723.1"/>
    <property type="molecule type" value="Genomic_DNA"/>
</dbReference>
<keyword evidence="1" id="KW-0732">Signal</keyword>
<reference evidence="2 3" key="1">
    <citation type="submission" date="2017-12" db="EMBL/GenBank/DDBJ databases">
        <title>Comparative genomics of Botrytis spp.</title>
        <authorList>
            <person name="Valero-Jimenez C.A."/>
            <person name="Tapia P."/>
            <person name="Veloso J."/>
            <person name="Silva-Moreno E."/>
            <person name="Staats M."/>
            <person name="Valdes J.H."/>
            <person name="Van Kan J.A.L."/>
        </authorList>
    </citation>
    <scope>NUCLEOTIDE SEQUENCE [LARGE SCALE GENOMIC DNA]</scope>
    <source>
        <strain evidence="2 3">MUCL3349</strain>
    </source>
</reference>
<organism evidence="2 3">
    <name type="scientific">Botrytis porri</name>
    <dbReference type="NCBI Taxonomy" id="87229"/>
    <lineage>
        <taxon>Eukaryota</taxon>
        <taxon>Fungi</taxon>
        <taxon>Dikarya</taxon>
        <taxon>Ascomycota</taxon>
        <taxon>Pezizomycotina</taxon>
        <taxon>Leotiomycetes</taxon>
        <taxon>Helotiales</taxon>
        <taxon>Sclerotiniaceae</taxon>
        <taxon>Botrytis</taxon>
    </lineage>
</organism>
<keyword evidence="3" id="KW-1185">Reference proteome</keyword>
<feature type="signal peptide" evidence="1">
    <location>
        <begin position="1"/>
        <end position="16"/>
    </location>
</feature>
<dbReference type="AlphaFoldDB" id="A0A4Z1KC00"/>
<comment type="caution">
    <text evidence="2">The sequence shown here is derived from an EMBL/GenBank/DDBJ whole genome shotgun (WGS) entry which is preliminary data.</text>
</comment>
<dbReference type="Proteomes" id="UP000297280">
    <property type="component" value="Unassembled WGS sequence"/>
</dbReference>
<protein>
    <recommendedName>
        <fullName evidence="4">Heterokaryon incompatibility domain-containing protein</fullName>
    </recommendedName>
</protein>
<evidence type="ECO:0000313" key="3">
    <source>
        <dbReference type="Proteomes" id="UP000297280"/>
    </source>
</evidence>
<proteinExistence type="predicted"/>
<gene>
    <name evidence="2" type="ORF">BPOR_0601g00030</name>
</gene>
<accession>A0A4Z1KC00</accession>
<evidence type="ECO:0000256" key="1">
    <source>
        <dbReference type="SAM" id="SignalP"/>
    </source>
</evidence>
<name>A0A4Z1KC00_9HELO</name>
<sequence>MSHLLLIRLHAGPLTAISELCGRLEPPNSSNEEVIAKESKIAKQSCKSLVKKGPYHVYIWADAKVVQRDPTG</sequence>